<evidence type="ECO:0000313" key="4">
    <source>
        <dbReference type="Proteomes" id="UP000195141"/>
    </source>
</evidence>
<feature type="transmembrane region" description="Helical" evidence="1">
    <location>
        <begin position="104"/>
        <end position="121"/>
    </location>
</feature>
<name>A0A242K6Y9_9ENTE</name>
<reference evidence="3" key="3">
    <citation type="submission" date="2024-03" db="EMBL/GenBank/DDBJ databases">
        <title>The Genome Sequence of Enterococcus sp. DIV0242b.</title>
        <authorList>
            <consortium name="The Broad Institute Genomics Platform"/>
            <consortium name="The Broad Institute Microbial Omics Core"/>
            <consortium name="The Broad Institute Genomic Center for Infectious Diseases"/>
            <person name="Earl A."/>
            <person name="Manson A."/>
            <person name="Gilmore M."/>
            <person name="Schwartman J."/>
            <person name="Shea T."/>
            <person name="Abouelleil A."/>
            <person name="Cao P."/>
            <person name="Chapman S."/>
            <person name="Cusick C."/>
            <person name="Young S."/>
            <person name="Neafsey D."/>
            <person name="Nusbaum C."/>
            <person name="Birren B."/>
        </authorList>
    </citation>
    <scope>NUCLEOTIDE SEQUENCE</scope>
    <source>
        <strain evidence="3">9E7_DIV0242</strain>
    </source>
</reference>
<feature type="transmembrane region" description="Helical" evidence="1">
    <location>
        <begin position="51"/>
        <end position="71"/>
    </location>
</feature>
<keyword evidence="4" id="KW-1185">Reference proteome</keyword>
<evidence type="ECO:0000313" key="2">
    <source>
        <dbReference type="EMBL" id="OTP15986.1"/>
    </source>
</evidence>
<dbReference type="SUPFAM" id="SSF103473">
    <property type="entry name" value="MFS general substrate transporter"/>
    <property type="match status" value="1"/>
</dbReference>
<evidence type="ECO:0000313" key="3">
    <source>
        <dbReference type="EMBL" id="WYJ92299.1"/>
    </source>
</evidence>
<dbReference type="EMBL" id="NGMM01000003">
    <property type="protein sequence ID" value="OTP15986.1"/>
    <property type="molecule type" value="Genomic_DNA"/>
</dbReference>
<accession>A0A242K6Y9</accession>
<gene>
    <name evidence="2" type="ORF">A5888_002200</name>
    <name evidence="3" type="ORF">A5888_004072</name>
</gene>
<feature type="transmembrane region" description="Helical" evidence="1">
    <location>
        <begin position="17"/>
        <end position="39"/>
    </location>
</feature>
<proteinExistence type="predicted"/>
<organism evidence="2">
    <name type="scientific">Candidatus Enterococcus clewellii</name>
    <dbReference type="NCBI Taxonomy" id="1834193"/>
    <lineage>
        <taxon>Bacteria</taxon>
        <taxon>Bacillati</taxon>
        <taxon>Bacillota</taxon>
        <taxon>Bacilli</taxon>
        <taxon>Lactobacillales</taxon>
        <taxon>Enterococcaceae</taxon>
        <taxon>Enterococcus</taxon>
    </lineage>
</organism>
<dbReference type="InterPro" id="IPR036259">
    <property type="entry name" value="MFS_trans_sf"/>
</dbReference>
<keyword evidence="1" id="KW-0812">Transmembrane</keyword>
<dbReference type="AlphaFoldDB" id="A0A242K6Y9"/>
<dbReference type="RefSeq" id="WP_086349260.1">
    <property type="nucleotide sequence ID" value="NZ_CP147247.1"/>
</dbReference>
<reference evidence="2" key="1">
    <citation type="submission" date="2017-05" db="EMBL/GenBank/DDBJ databases">
        <title>The Genome Sequence of Enterococcus sp. 9E7_DIV0242.</title>
        <authorList>
            <consortium name="The Broad Institute Genomics Platform"/>
            <consortium name="The Broad Institute Genomic Center for Infectious Diseases"/>
            <person name="Earl A."/>
            <person name="Manson A."/>
            <person name="Schwartman J."/>
            <person name="Gilmore M."/>
            <person name="Abouelleil A."/>
            <person name="Cao P."/>
            <person name="Chapman S."/>
            <person name="Cusick C."/>
            <person name="Shea T."/>
            <person name="Young S."/>
            <person name="Neafsey D."/>
            <person name="Nusbaum C."/>
            <person name="Birren B."/>
        </authorList>
    </citation>
    <scope>NUCLEOTIDE SEQUENCE [LARGE SCALE GENOMIC DNA]</scope>
    <source>
        <strain evidence="2">9E7_DIV0242</strain>
    </source>
</reference>
<sequence>MKANAEKLKNKFKQPQVIIYLVIEILINAMLYYPMSFAYSLAEGTTDGFQFIYLATYMTVAGAVSGLVALMSESGGIRKFFSGLFFVASILIIVYVIQNLFQSWFGWVLLLFLLGSSLIIFQNMRKGPVVVSPKSKSE</sequence>
<protein>
    <submittedName>
        <fullName evidence="2">Uncharacterized protein</fullName>
    </submittedName>
</protein>
<keyword evidence="1" id="KW-1133">Transmembrane helix</keyword>
<reference evidence="3" key="2">
    <citation type="submission" date="2017-05" db="EMBL/GenBank/DDBJ databases">
        <authorList>
            <consortium name="The Broad Institute Genomics Platform"/>
            <consortium name="The Broad Institute Genomic Center for Infectious Diseases"/>
            <person name="Earl A."/>
            <person name="Manson A."/>
            <person name="Schwartman J."/>
            <person name="Gilmore M."/>
            <person name="Abouelleil A."/>
            <person name="Cao P."/>
            <person name="Chapman S."/>
            <person name="Cusick C."/>
            <person name="Shea T."/>
            <person name="Young S."/>
            <person name="Neafsey D."/>
            <person name="Nusbaum C."/>
            <person name="Birren B."/>
        </authorList>
    </citation>
    <scope>NUCLEOTIDE SEQUENCE</scope>
    <source>
        <strain evidence="3">9E7_DIV0242</strain>
    </source>
</reference>
<feature type="transmembrane region" description="Helical" evidence="1">
    <location>
        <begin position="80"/>
        <end position="98"/>
    </location>
</feature>
<dbReference type="EMBL" id="CP147247">
    <property type="protein sequence ID" value="WYJ92299.1"/>
    <property type="molecule type" value="Genomic_DNA"/>
</dbReference>
<keyword evidence="1" id="KW-0472">Membrane</keyword>
<evidence type="ECO:0000256" key="1">
    <source>
        <dbReference type="SAM" id="Phobius"/>
    </source>
</evidence>
<dbReference type="Proteomes" id="UP000195141">
    <property type="component" value="Chromosome"/>
</dbReference>